<dbReference type="HAMAP" id="MF_01265">
    <property type="entry name" value="NadX"/>
    <property type="match status" value="1"/>
</dbReference>
<keyword evidence="4 5" id="KW-0520">NAD</keyword>
<dbReference type="InterPro" id="IPR022487">
    <property type="entry name" value="Asp_DH_arc"/>
</dbReference>
<comment type="miscellaneous">
    <text evidence="5">The iminoaspartate product is unstable in aqueous solution and can decompose to oxaloacetate and ammonia.</text>
</comment>
<evidence type="ECO:0000256" key="1">
    <source>
        <dbReference type="ARBA" id="ARBA00022642"/>
    </source>
</evidence>
<evidence type="ECO:0000259" key="7">
    <source>
        <dbReference type="Pfam" id="PF03447"/>
    </source>
</evidence>
<comment type="caution">
    <text evidence="8">The sequence shown here is derived from an EMBL/GenBank/DDBJ whole genome shotgun (WGS) entry which is preliminary data.</text>
</comment>
<feature type="active site" evidence="5">
    <location>
        <position position="210"/>
    </location>
</feature>
<comment type="pathway">
    <text evidence="5">Cofactor biosynthesis; NAD(+) biosynthesis; iminoaspartate from L-aspartate (dehydrogenase route): step 1/1.</text>
</comment>
<dbReference type="EC" id="1.4.1.21" evidence="5"/>
<dbReference type="PIRSF" id="PIRSF005227">
    <property type="entry name" value="Asp_dh_NAD_syn"/>
    <property type="match status" value="1"/>
</dbReference>
<comment type="function">
    <text evidence="5">Specifically catalyzes the NAD or NADP-dependent dehydrogenation of L-aspartate to iminoaspartate.</text>
</comment>
<comment type="catalytic activity">
    <reaction evidence="5">
        <text>L-aspartate + NAD(+) + H2O = oxaloacetate + NH4(+) + NADH + H(+)</text>
        <dbReference type="Rhea" id="RHEA:11788"/>
        <dbReference type="ChEBI" id="CHEBI:15377"/>
        <dbReference type="ChEBI" id="CHEBI:15378"/>
        <dbReference type="ChEBI" id="CHEBI:16452"/>
        <dbReference type="ChEBI" id="CHEBI:28938"/>
        <dbReference type="ChEBI" id="CHEBI:29991"/>
        <dbReference type="ChEBI" id="CHEBI:57540"/>
        <dbReference type="ChEBI" id="CHEBI:57945"/>
        <dbReference type="EC" id="1.4.1.21"/>
    </reaction>
</comment>
<reference evidence="8 9" key="1">
    <citation type="journal article" date="2011" name="Int. J. Syst. Evol. Microbiol.">
        <title>Allobacillus halotolerans gen. nov., sp. nov. isolated from shrimp paste.</title>
        <authorList>
            <person name="Sheu S.Y."/>
            <person name="Arun A.B."/>
            <person name="Jiang S.R."/>
            <person name="Young C.C."/>
            <person name="Chen W.M."/>
        </authorList>
    </citation>
    <scope>NUCLEOTIDE SEQUENCE [LARGE SCALE GENOMIC DNA]</scope>
    <source>
        <strain evidence="8 9">LMG 24826</strain>
    </source>
</reference>
<evidence type="ECO:0000256" key="5">
    <source>
        <dbReference type="HAMAP-Rule" id="MF_01265"/>
    </source>
</evidence>
<dbReference type="NCBIfam" id="NF009829">
    <property type="entry name" value="PRK13303.1-4"/>
    <property type="match status" value="1"/>
</dbReference>
<comment type="catalytic activity">
    <reaction evidence="5">
        <text>L-aspartate + NADP(+) + H2O = oxaloacetate + NH4(+) + NADPH + H(+)</text>
        <dbReference type="Rhea" id="RHEA:11784"/>
        <dbReference type="ChEBI" id="CHEBI:15377"/>
        <dbReference type="ChEBI" id="CHEBI:15378"/>
        <dbReference type="ChEBI" id="CHEBI:16452"/>
        <dbReference type="ChEBI" id="CHEBI:28938"/>
        <dbReference type="ChEBI" id="CHEBI:29991"/>
        <dbReference type="ChEBI" id="CHEBI:57783"/>
        <dbReference type="ChEBI" id="CHEBI:58349"/>
        <dbReference type="EC" id="1.4.1.21"/>
    </reaction>
</comment>
<dbReference type="PANTHER" id="PTHR31873:SF6">
    <property type="entry name" value="ASPARTATE DEHYDROGENASE DOMAIN-CONTAINING PROTEIN"/>
    <property type="match status" value="1"/>
</dbReference>
<name>A0ABS6GLV5_9BACI</name>
<evidence type="ECO:0000313" key="9">
    <source>
        <dbReference type="Proteomes" id="UP000812672"/>
    </source>
</evidence>
<protein>
    <recommendedName>
        <fullName evidence="5">L-aspartate dehydrogenase</fullName>
        <ecNumber evidence="5">1.4.1.21</ecNumber>
    </recommendedName>
</protein>
<evidence type="ECO:0000313" key="8">
    <source>
        <dbReference type="EMBL" id="MBU6080097.1"/>
    </source>
</evidence>
<proteinExistence type="inferred from homology"/>
<evidence type="ECO:0000256" key="4">
    <source>
        <dbReference type="ARBA" id="ARBA00023027"/>
    </source>
</evidence>
<feature type="domain" description="Aspartate dehydrogenase" evidence="6">
    <location>
        <begin position="158"/>
        <end position="245"/>
    </location>
</feature>
<dbReference type="InterPro" id="IPR005106">
    <property type="entry name" value="Asp/hSer_DH_NAD-bd"/>
</dbReference>
<dbReference type="GO" id="GO:0033735">
    <property type="term" value="F:aspartate dehydrogenase [NAD(P)+] activity"/>
    <property type="evidence" value="ECO:0007669"/>
    <property type="project" value="UniProtKB-EC"/>
</dbReference>
<dbReference type="RefSeq" id="WP_216686825.1">
    <property type="nucleotide sequence ID" value="NZ_CAUPKR010000002.1"/>
</dbReference>
<gene>
    <name evidence="5 8" type="primary">nadX</name>
    <name evidence="8" type="ORF">KQ486_03630</name>
</gene>
<keyword evidence="9" id="KW-1185">Reference proteome</keyword>
<keyword evidence="1 5" id="KW-0662">Pyridine nucleotide biosynthesis</keyword>
<sequence>MRVGLIGAGTIGTYLLDELSRKNDQDIRITSVFVRNLEKYQHLEERYGVQLYTSVDEFLDSSIDVVVEAANVQAAREVLPDIVSEKETVLISIGALAEENFFNKITEIINEKNHRVHLPSGAIGGLDLIENVTEAGIIDTLSLVTRKPAHTLLSEPTDETKTVFEGNAAEAIEQYPKNINVSIALALAGVGLQQTKVTLLADPNLDKNIHSIQVSGDFGTASFEISNNPFPSNKNTSYLAAVSVLGTLKKMTKRINIG</sequence>
<evidence type="ECO:0000256" key="2">
    <source>
        <dbReference type="ARBA" id="ARBA00022857"/>
    </source>
</evidence>
<keyword evidence="2 5" id="KW-0521">NADP</keyword>
<dbReference type="InterPro" id="IPR020626">
    <property type="entry name" value="Asp_DH_prok"/>
</dbReference>
<comment type="similarity">
    <text evidence="5">Belongs to the L-aspartate dehydrogenase family.</text>
</comment>
<feature type="domain" description="Aspartate/homoserine dehydrogenase NAD-binding" evidence="7">
    <location>
        <begin position="7"/>
        <end position="119"/>
    </location>
</feature>
<feature type="binding site" evidence="5">
    <location>
        <position position="180"/>
    </location>
    <ligand>
        <name>NAD(+)</name>
        <dbReference type="ChEBI" id="CHEBI:57540"/>
    </ligand>
</feature>
<feature type="binding site" evidence="5">
    <location>
        <position position="122"/>
    </location>
    <ligand>
        <name>NAD(+)</name>
        <dbReference type="ChEBI" id="CHEBI:57540"/>
    </ligand>
</feature>
<dbReference type="Proteomes" id="UP000812672">
    <property type="component" value="Unassembled WGS sequence"/>
</dbReference>
<dbReference type="Pfam" id="PF01958">
    <property type="entry name" value="Asp_DH_C"/>
    <property type="match status" value="1"/>
</dbReference>
<dbReference type="NCBIfam" id="TIGR03855">
    <property type="entry name" value="NAD_NadX"/>
    <property type="match status" value="1"/>
</dbReference>
<dbReference type="EMBL" id="JAHLZF010000003">
    <property type="protein sequence ID" value="MBU6080097.1"/>
    <property type="molecule type" value="Genomic_DNA"/>
</dbReference>
<evidence type="ECO:0000256" key="3">
    <source>
        <dbReference type="ARBA" id="ARBA00023002"/>
    </source>
</evidence>
<dbReference type="PANTHER" id="PTHR31873">
    <property type="entry name" value="L-ASPARTATE DEHYDROGENASE-RELATED"/>
    <property type="match status" value="1"/>
</dbReference>
<dbReference type="InterPro" id="IPR011182">
    <property type="entry name" value="L-Asp_DH"/>
</dbReference>
<keyword evidence="3 5" id="KW-0560">Oxidoreductase</keyword>
<dbReference type="InterPro" id="IPR002811">
    <property type="entry name" value="Asp_DH"/>
</dbReference>
<organism evidence="8 9">
    <name type="scientific">Allobacillus halotolerans</name>
    <dbReference type="NCBI Taxonomy" id="570278"/>
    <lineage>
        <taxon>Bacteria</taxon>
        <taxon>Bacillati</taxon>
        <taxon>Bacillota</taxon>
        <taxon>Bacilli</taxon>
        <taxon>Bacillales</taxon>
        <taxon>Bacillaceae</taxon>
        <taxon>Allobacillus</taxon>
    </lineage>
</organism>
<dbReference type="Pfam" id="PF03447">
    <property type="entry name" value="NAD_binding_3"/>
    <property type="match status" value="1"/>
</dbReference>
<accession>A0ABS6GLV5</accession>
<evidence type="ECO:0000259" key="6">
    <source>
        <dbReference type="Pfam" id="PF01958"/>
    </source>
</evidence>